<name>A0A388L2N7_CHABU</name>
<reference evidence="2 3" key="1">
    <citation type="journal article" date="2018" name="Cell">
        <title>The Chara Genome: Secondary Complexity and Implications for Plant Terrestrialization.</title>
        <authorList>
            <person name="Nishiyama T."/>
            <person name="Sakayama H."/>
            <person name="Vries J.D."/>
            <person name="Buschmann H."/>
            <person name="Saint-Marcoux D."/>
            <person name="Ullrich K.K."/>
            <person name="Haas F.B."/>
            <person name="Vanderstraeten L."/>
            <person name="Becker D."/>
            <person name="Lang D."/>
            <person name="Vosolsobe S."/>
            <person name="Rombauts S."/>
            <person name="Wilhelmsson P.K.I."/>
            <person name="Janitza P."/>
            <person name="Kern R."/>
            <person name="Heyl A."/>
            <person name="Rumpler F."/>
            <person name="Villalobos L.I.A.C."/>
            <person name="Clay J.M."/>
            <person name="Skokan R."/>
            <person name="Toyoda A."/>
            <person name="Suzuki Y."/>
            <person name="Kagoshima H."/>
            <person name="Schijlen E."/>
            <person name="Tajeshwar N."/>
            <person name="Catarino B."/>
            <person name="Hetherington A.J."/>
            <person name="Saltykova A."/>
            <person name="Bonnot C."/>
            <person name="Breuninger H."/>
            <person name="Symeonidi A."/>
            <person name="Radhakrishnan G.V."/>
            <person name="Van Nieuwerburgh F."/>
            <person name="Deforce D."/>
            <person name="Chang C."/>
            <person name="Karol K.G."/>
            <person name="Hedrich R."/>
            <person name="Ulvskov P."/>
            <person name="Glockner G."/>
            <person name="Delwiche C.F."/>
            <person name="Petrasek J."/>
            <person name="Van de Peer Y."/>
            <person name="Friml J."/>
            <person name="Beilby M."/>
            <person name="Dolan L."/>
            <person name="Kohara Y."/>
            <person name="Sugano S."/>
            <person name="Fujiyama A."/>
            <person name="Delaux P.-M."/>
            <person name="Quint M."/>
            <person name="TheiBen G."/>
            <person name="Hagemann M."/>
            <person name="Harholt J."/>
            <person name="Dunand C."/>
            <person name="Zachgo S."/>
            <person name="Langdale J."/>
            <person name="Maumus F."/>
            <person name="Straeten D.V.D."/>
            <person name="Gould S.B."/>
            <person name="Rensing S.A."/>
        </authorList>
    </citation>
    <scope>NUCLEOTIDE SEQUENCE [LARGE SCALE GENOMIC DNA]</scope>
    <source>
        <strain evidence="2 3">S276</strain>
    </source>
</reference>
<dbReference type="Proteomes" id="UP000265515">
    <property type="component" value="Unassembled WGS sequence"/>
</dbReference>
<dbReference type="AlphaFoldDB" id="A0A388L2N7"/>
<proteinExistence type="predicted"/>
<protein>
    <submittedName>
        <fullName evidence="2">Uncharacterized protein</fullName>
    </submittedName>
</protein>
<evidence type="ECO:0000313" key="3">
    <source>
        <dbReference type="Proteomes" id="UP000265515"/>
    </source>
</evidence>
<accession>A0A388L2N7</accession>
<keyword evidence="3" id="KW-1185">Reference proteome</keyword>
<organism evidence="2 3">
    <name type="scientific">Chara braunii</name>
    <name type="common">Braun's stonewort</name>
    <dbReference type="NCBI Taxonomy" id="69332"/>
    <lineage>
        <taxon>Eukaryota</taxon>
        <taxon>Viridiplantae</taxon>
        <taxon>Streptophyta</taxon>
        <taxon>Charophyceae</taxon>
        <taxon>Charales</taxon>
        <taxon>Characeae</taxon>
        <taxon>Chara</taxon>
    </lineage>
</organism>
<sequence length="290" mass="33156">MRLAHPFSPCAKSVRHHDGETSTDGASKEDFEDDPWITVVPYMNRHIDECDDNDWKAMERACPWASHYKFANMLEFGSLIALSDGVLQPKILDDKRKTIRCRSRWSWSSRLDREYITSSPRTWGSSQKQELLDCARHCSFLEHYPPRCPRNSPQAISYCCVRLTHDGCPFATAVMSQPDVDGRSDLVRAGQVRVLSLWCEVEEKVTDIRDSIGNSLARRGRFVRMKYMSVFLGDATVHKPQSHVYGSSMNAMYGFGSRPRPRETPYVTRSGRVVKPLVQGRRRIPHADSS</sequence>
<gene>
    <name evidence="2" type="ORF">CBR_g22211</name>
</gene>
<feature type="region of interest" description="Disordered" evidence="1">
    <location>
        <begin position="1"/>
        <end position="31"/>
    </location>
</feature>
<dbReference type="EMBL" id="BFEA01000245">
    <property type="protein sequence ID" value="GBG76463.1"/>
    <property type="molecule type" value="Genomic_DNA"/>
</dbReference>
<comment type="caution">
    <text evidence="2">The sequence shown here is derived from an EMBL/GenBank/DDBJ whole genome shotgun (WGS) entry which is preliminary data.</text>
</comment>
<evidence type="ECO:0000313" key="2">
    <source>
        <dbReference type="EMBL" id="GBG76463.1"/>
    </source>
</evidence>
<evidence type="ECO:0000256" key="1">
    <source>
        <dbReference type="SAM" id="MobiDB-lite"/>
    </source>
</evidence>
<dbReference type="Gramene" id="GBG76463">
    <property type="protein sequence ID" value="GBG76463"/>
    <property type="gene ID" value="CBR_g22211"/>
</dbReference>